<proteinExistence type="predicted"/>
<protein>
    <recommendedName>
        <fullName evidence="1">Carbohydrate kinase PfkB domain-containing protein</fullName>
    </recommendedName>
</protein>
<dbReference type="SUPFAM" id="SSF53613">
    <property type="entry name" value="Ribokinase-like"/>
    <property type="match status" value="1"/>
</dbReference>
<dbReference type="Pfam" id="PF00294">
    <property type="entry name" value="PfkB"/>
    <property type="match status" value="1"/>
</dbReference>
<evidence type="ECO:0000259" key="1">
    <source>
        <dbReference type="Pfam" id="PF00294"/>
    </source>
</evidence>
<dbReference type="PANTHER" id="PTHR47098:SF2">
    <property type="entry name" value="PROTEIN MAK32"/>
    <property type="match status" value="1"/>
</dbReference>
<dbReference type="EMBL" id="JAEHOC010000015">
    <property type="protein sequence ID" value="KAG2435179.1"/>
    <property type="molecule type" value="Genomic_DNA"/>
</dbReference>
<comment type="caution">
    <text evidence="2">The sequence shown here is derived from an EMBL/GenBank/DDBJ whole genome shotgun (WGS) entry which is preliminary data.</text>
</comment>
<sequence length="473" mass="48550">MAEHGLELVCFTVIVDDIVLPDGETVMEVLGGGGPQTLFGYQLATGQTAAVGLSAGVGPDMPERCKAWLRSIGCDVSGLILHDRPTPRAWQVFEEWGRRTQIWRGRDDPCDQLYDMLRPRYDTMPPAFQRRTANYHLGVHPLHPPRRLLTRLRAAAHAAGGVLSVEPYTAAETPATRSEAVELLSHCDVFSPNEAEAESIVGPADSPAELARRLLALSPAGGVDVVVVRCGSAGVLAARRATPGGGVSQQQLEGLAEAAEAVMVPAVADTAVVDVTGCGNAFCGGFLAALYRGATPAQRTSAPVAAAGAGGANSGGGGAGPAAGSTSEACPPAWLARSDLAGAAAWGCVSASFMAEARGVPLAPIPQLQDRAQERFAALRPRVHPVRLPRTSTSAGVHACCRTAAAAKPTYGIAGSAASMAAARKGQAGGRSVVAAAAAAIRGSRLRLGSASVAVARRQAHVALGGRVRVWGI</sequence>
<dbReference type="Gene3D" id="3.40.1190.20">
    <property type="match status" value="1"/>
</dbReference>
<evidence type="ECO:0000313" key="2">
    <source>
        <dbReference type="EMBL" id="KAG2435179.1"/>
    </source>
</evidence>
<reference evidence="2" key="1">
    <citation type="journal article" date="2020" name="bioRxiv">
        <title>Comparative genomics of Chlamydomonas.</title>
        <authorList>
            <person name="Craig R.J."/>
            <person name="Hasan A.R."/>
            <person name="Ness R.W."/>
            <person name="Keightley P.D."/>
        </authorList>
    </citation>
    <scope>NUCLEOTIDE SEQUENCE</scope>
    <source>
        <strain evidence="2">SAG 7.73</strain>
    </source>
</reference>
<organism evidence="2 3">
    <name type="scientific">Chlamydomonas incerta</name>
    <dbReference type="NCBI Taxonomy" id="51695"/>
    <lineage>
        <taxon>Eukaryota</taxon>
        <taxon>Viridiplantae</taxon>
        <taxon>Chlorophyta</taxon>
        <taxon>core chlorophytes</taxon>
        <taxon>Chlorophyceae</taxon>
        <taxon>CS clade</taxon>
        <taxon>Chlamydomonadales</taxon>
        <taxon>Chlamydomonadaceae</taxon>
        <taxon>Chlamydomonas</taxon>
    </lineage>
</organism>
<accession>A0A835W305</accession>
<dbReference type="PANTHER" id="PTHR47098">
    <property type="entry name" value="PROTEIN MAK32"/>
    <property type="match status" value="1"/>
</dbReference>
<dbReference type="Proteomes" id="UP000650467">
    <property type="component" value="Unassembled WGS sequence"/>
</dbReference>
<keyword evidence="3" id="KW-1185">Reference proteome</keyword>
<name>A0A835W305_CHLIN</name>
<dbReference type="AlphaFoldDB" id="A0A835W305"/>
<dbReference type="OrthoDB" id="497927at2759"/>
<dbReference type="InterPro" id="IPR011611">
    <property type="entry name" value="PfkB_dom"/>
</dbReference>
<feature type="domain" description="Carbohydrate kinase PfkB" evidence="1">
    <location>
        <begin position="49"/>
        <end position="307"/>
    </location>
</feature>
<evidence type="ECO:0000313" key="3">
    <source>
        <dbReference type="Proteomes" id="UP000650467"/>
    </source>
</evidence>
<gene>
    <name evidence="2" type="ORF">HXX76_007262</name>
</gene>
<dbReference type="InterPro" id="IPR029056">
    <property type="entry name" value="Ribokinase-like"/>
</dbReference>